<proteinExistence type="predicted"/>
<protein>
    <recommendedName>
        <fullName evidence="3">FAD/NAD(P)-binding domain-containing protein</fullName>
    </recommendedName>
</protein>
<reference evidence="1" key="1">
    <citation type="submission" date="2021-03" db="EMBL/GenBank/DDBJ databases">
        <authorList>
            <person name="Wang G."/>
        </authorList>
    </citation>
    <scope>NUCLEOTIDE SEQUENCE</scope>
    <source>
        <strain evidence="1">KCTC 12899</strain>
    </source>
</reference>
<dbReference type="EMBL" id="JAFREP010000007">
    <property type="protein sequence ID" value="MBO1318912.1"/>
    <property type="molecule type" value="Genomic_DNA"/>
</dbReference>
<dbReference type="AlphaFoldDB" id="A0A8J7Q6D6"/>
<dbReference type="Gene3D" id="3.40.50.720">
    <property type="entry name" value="NAD(P)-binding Rossmann-like Domain"/>
    <property type="match status" value="1"/>
</dbReference>
<organism evidence="1 2">
    <name type="scientific">Acanthopleuribacter pedis</name>
    <dbReference type="NCBI Taxonomy" id="442870"/>
    <lineage>
        <taxon>Bacteria</taxon>
        <taxon>Pseudomonadati</taxon>
        <taxon>Acidobacteriota</taxon>
        <taxon>Holophagae</taxon>
        <taxon>Acanthopleuribacterales</taxon>
        <taxon>Acanthopleuribacteraceae</taxon>
        <taxon>Acanthopleuribacter</taxon>
    </lineage>
</organism>
<comment type="caution">
    <text evidence="1">The sequence shown here is derived from an EMBL/GenBank/DDBJ whole genome shotgun (WGS) entry which is preliminary data.</text>
</comment>
<dbReference type="SUPFAM" id="SSF51971">
    <property type="entry name" value="Nucleotide-binding domain"/>
    <property type="match status" value="1"/>
</dbReference>
<dbReference type="PRINTS" id="PR00419">
    <property type="entry name" value="ADXRDTASE"/>
</dbReference>
<name>A0A8J7Q6D6_9BACT</name>
<gene>
    <name evidence="1" type="ORF">J3U88_10610</name>
</gene>
<evidence type="ECO:0000313" key="1">
    <source>
        <dbReference type="EMBL" id="MBO1318912.1"/>
    </source>
</evidence>
<keyword evidence="2" id="KW-1185">Reference proteome</keyword>
<dbReference type="RefSeq" id="WP_207858730.1">
    <property type="nucleotide sequence ID" value="NZ_JAFREP010000007.1"/>
</dbReference>
<sequence>MNPSHFVAVVGGACAGSEIAHGLAELGMEVAVFEQNPLPYGKIEDGLPIWHEKLQIREKKNIDTKLSHPNIHFVPSCKLGEDVTLVKLRGDLGLPLVVLATGAWRDRGLRVDGIDAVTDDSFLYQNPLVYWFNHQHEANFSGRTYRIEPGAAVIGGGLASIDVAKICMFELTKRAAAEHGVTCDLLHMEHKGIFSELERHGLDFAQLGIQPARLFYRKRIIDMPLVPMPDNPSEDKLAKAEKVRIKLIDNCRRKYGFEVHELRSPTAVEVVDGGIRKLTLGVNQYKDGRFSATGETETIACRQIISSIGSIPEEIKGVAMRGELYDTDNAFTGELAADPGVYLVGNAITGRGNIKDSMKNAQRLSKVVTANINGDAVDFEQLFKSQAELAKESVAKLEAYLKGISPQSEEQQATARDAVKKLQEERGYGGDFATWRDQVLAAR</sequence>
<dbReference type="Proteomes" id="UP000664417">
    <property type="component" value="Unassembled WGS sequence"/>
</dbReference>
<evidence type="ECO:0000313" key="2">
    <source>
        <dbReference type="Proteomes" id="UP000664417"/>
    </source>
</evidence>
<accession>A0A8J7Q6D6</accession>
<evidence type="ECO:0008006" key="3">
    <source>
        <dbReference type="Google" id="ProtNLM"/>
    </source>
</evidence>